<dbReference type="Proteomes" id="UP000217163">
    <property type="component" value="Unassembled WGS sequence"/>
</dbReference>
<reference evidence="3" key="1">
    <citation type="journal article" date="2016" name="Sci. Rep.">
        <title>Genome analysis of the kiwifruit canker pathogen Pseudomonas syringae pv. actinidiae biovar 5.</title>
        <authorList>
            <person name="Fujikawa T."/>
            <person name="Sawada H."/>
        </authorList>
    </citation>
    <scope>NUCLEOTIDE SEQUENCE [LARGE SCALE GENOMIC DNA]</scope>
    <source>
        <strain evidence="3">MAFF 212061</strain>
    </source>
</reference>
<dbReference type="EMBL" id="NKQU01000642">
    <property type="protein sequence ID" value="OZI83261.1"/>
    <property type="molecule type" value="Genomic_DNA"/>
</dbReference>
<accession>A0A261WAV9</accession>
<evidence type="ECO:0000256" key="1">
    <source>
        <dbReference type="SAM" id="MobiDB-lite"/>
    </source>
</evidence>
<proteinExistence type="predicted"/>
<evidence type="ECO:0008006" key="4">
    <source>
        <dbReference type="Google" id="ProtNLM"/>
    </source>
</evidence>
<protein>
    <recommendedName>
        <fullName evidence="4">DUF1534 domain-containing protein</fullName>
    </recommendedName>
</protein>
<gene>
    <name evidence="2" type="ORF">CFN58_32670</name>
</gene>
<name>A0A261WAV9_9PSED</name>
<feature type="region of interest" description="Disordered" evidence="1">
    <location>
        <begin position="1"/>
        <end position="30"/>
    </location>
</feature>
<evidence type="ECO:0000313" key="3">
    <source>
        <dbReference type="Proteomes" id="UP000217163"/>
    </source>
</evidence>
<dbReference type="AlphaFoldDB" id="A0A261WAV9"/>
<evidence type="ECO:0000313" key="2">
    <source>
        <dbReference type="EMBL" id="OZI83261.1"/>
    </source>
</evidence>
<organism evidence="2 3">
    <name type="scientific">Pseudomonas avellanae</name>
    <dbReference type="NCBI Taxonomy" id="46257"/>
    <lineage>
        <taxon>Bacteria</taxon>
        <taxon>Pseudomonadati</taxon>
        <taxon>Pseudomonadota</taxon>
        <taxon>Gammaproteobacteria</taxon>
        <taxon>Pseudomonadales</taxon>
        <taxon>Pseudomonadaceae</taxon>
        <taxon>Pseudomonas</taxon>
    </lineage>
</organism>
<feature type="compositionally biased region" description="Basic residues" evidence="1">
    <location>
        <begin position="7"/>
        <end position="16"/>
    </location>
</feature>
<sequence length="30" mass="3225">MGDAPRHRSAPRRAIKIGRGASVRDSTSFA</sequence>
<comment type="caution">
    <text evidence="2">The sequence shown here is derived from an EMBL/GenBank/DDBJ whole genome shotgun (WGS) entry which is preliminary data.</text>
</comment>
<dbReference type="AntiFam" id="ANF00261">
    <property type="entry name" value="Protein of unknown function (DUF1534)"/>
</dbReference>